<name>A0A9P0KMN3_ACAOB</name>
<proteinExistence type="predicted"/>
<evidence type="ECO:0000313" key="2">
    <source>
        <dbReference type="Proteomes" id="UP001152888"/>
    </source>
</evidence>
<organism evidence="1 2">
    <name type="scientific">Acanthoscelides obtectus</name>
    <name type="common">Bean weevil</name>
    <name type="synonym">Bruchus obtectus</name>
    <dbReference type="NCBI Taxonomy" id="200917"/>
    <lineage>
        <taxon>Eukaryota</taxon>
        <taxon>Metazoa</taxon>
        <taxon>Ecdysozoa</taxon>
        <taxon>Arthropoda</taxon>
        <taxon>Hexapoda</taxon>
        <taxon>Insecta</taxon>
        <taxon>Pterygota</taxon>
        <taxon>Neoptera</taxon>
        <taxon>Endopterygota</taxon>
        <taxon>Coleoptera</taxon>
        <taxon>Polyphaga</taxon>
        <taxon>Cucujiformia</taxon>
        <taxon>Chrysomeloidea</taxon>
        <taxon>Chrysomelidae</taxon>
        <taxon>Bruchinae</taxon>
        <taxon>Bruchini</taxon>
        <taxon>Acanthoscelides</taxon>
    </lineage>
</organism>
<dbReference type="Proteomes" id="UP001152888">
    <property type="component" value="Unassembled WGS sequence"/>
</dbReference>
<dbReference type="EMBL" id="CAKOFQ010006841">
    <property type="protein sequence ID" value="CAH1975859.1"/>
    <property type="molecule type" value="Genomic_DNA"/>
</dbReference>
<dbReference type="AlphaFoldDB" id="A0A9P0KMN3"/>
<gene>
    <name evidence="1" type="ORF">ACAOBT_LOCUS11823</name>
</gene>
<protein>
    <submittedName>
        <fullName evidence="1">Uncharacterized protein</fullName>
    </submittedName>
</protein>
<keyword evidence="2" id="KW-1185">Reference proteome</keyword>
<evidence type="ECO:0000313" key="1">
    <source>
        <dbReference type="EMBL" id="CAH1975859.1"/>
    </source>
</evidence>
<reference evidence="1" key="1">
    <citation type="submission" date="2022-03" db="EMBL/GenBank/DDBJ databases">
        <authorList>
            <person name="Sayadi A."/>
        </authorList>
    </citation>
    <scope>NUCLEOTIDE SEQUENCE</scope>
</reference>
<comment type="caution">
    <text evidence="1">The sequence shown here is derived from an EMBL/GenBank/DDBJ whole genome shotgun (WGS) entry which is preliminary data.</text>
</comment>
<accession>A0A9P0KMN3</accession>
<sequence>MCHLQRGYIWALSHHLGDLRQEGVWGLGQNLVIGLHQYWRKNYDKAILLFRVKSLHHT</sequence>